<dbReference type="eggNOG" id="COG1167">
    <property type="taxonomic scope" value="Bacteria"/>
</dbReference>
<dbReference type="Gene3D" id="3.40.640.10">
    <property type="entry name" value="Type I PLP-dependent aspartate aminotransferase-like (Major domain)"/>
    <property type="match status" value="1"/>
</dbReference>
<dbReference type="InterPro" id="IPR050859">
    <property type="entry name" value="Class-I_PLP-dep_aminotransf"/>
</dbReference>
<dbReference type="AlphaFoldDB" id="D5V741"/>
<evidence type="ECO:0000256" key="3">
    <source>
        <dbReference type="ARBA" id="ARBA00022679"/>
    </source>
</evidence>
<dbReference type="PANTHER" id="PTHR42790:SF19">
    <property type="entry name" value="KYNURENINE_ALPHA-AMINOADIPATE AMINOTRANSFERASE, MITOCHONDRIAL"/>
    <property type="match status" value="1"/>
</dbReference>
<dbReference type="Proteomes" id="UP000000939">
    <property type="component" value="Chromosome"/>
</dbReference>
<dbReference type="InterPro" id="IPR015422">
    <property type="entry name" value="PyrdxlP-dep_Trfase_small"/>
</dbReference>
<dbReference type="CDD" id="cd00609">
    <property type="entry name" value="AAT_like"/>
    <property type="match status" value="1"/>
</dbReference>
<dbReference type="GO" id="GO:1901605">
    <property type="term" value="P:alpha-amino acid metabolic process"/>
    <property type="evidence" value="ECO:0007669"/>
    <property type="project" value="TreeGrafter"/>
</dbReference>
<dbReference type="GO" id="GO:0008483">
    <property type="term" value="F:transaminase activity"/>
    <property type="evidence" value="ECO:0007669"/>
    <property type="project" value="UniProtKB-KW"/>
</dbReference>
<dbReference type="PANTHER" id="PTHR42790">
    <property type="entry name" value="AMINOTRANSFERASE"/>
    <property type="match status" value="1"/>
</dbReference>
<dbReference type="EMBL" id="CP001999">
    <property type="protein sequence ID" value="ADG94461.1"/>
    <property type="molecule type" value="Genomic_DNA"/>
</dbReference>
<dbReference type="GO" id="GO:0030170">
    <property type="term" value="F:pyridoxal phosphate binding"/>
    <property type="evidence" value="ECO:0007669"/>
    <property type="project" value="InterPro"/>
</dbReference>
<evidence type="ECO:0000256" key="2">
    <source>
        <dbReference type="ARBA" id="ARBA00022576"/>
    </source>
</evidence>
<dbReference type="InterPro" id="IPR004839">
    <property type="entry name" value="Aminotransferase_I/II_large"/>
</dbReference>
<sequence length="369" mass="42747">MKRSFIREILEAIDEETISFAGGLPNSLLFPVDDLKLSANNILKKRDVWQYSLSNGIKSLRKKIAKQYCNEGFETSAENILITTGSQQALYILARYFQNKSIVLEDPSYLGAINTFKLNDLKMKSAPLENDGIKLKAFEKAYEKSKLSYLIPDFQNPSTRTYSKYKREEVAKIVEKNKGLLIEDSPYTELYFKEKNKSISSLIPDNSFHLGSFSKTLCPSLRIGWIRANKKLIDELLVIKESIDLHSCGLSQHLLNEYLKDDKKYQNHLNILRKYYKEKSEYFCEQLDKYLPEFIYEKPKGGMFVYGEFKDVDSFELLNKCMKKKVVFVPGCEFYVKNKNKNEIRFNFTNSSLEDITKGIKIIAEALKS</sequence>
<organism evidence="6 7">
    <name type="scientific">Arcobacter nitrofigilis (strain ATCC 33309 / DSM 7299 / CCUG 15893 / LMG 7604 / NCTC 12251 / CI)</name>
    <name type="common">Campylobacter nitrofigilis</name>
    <dbReference type="NCBI Taxonomy" id="572480"/>
    <lineage>
        <taxon>Bacteria</taxon>
        <taxon>Pseudomonadati</taxon>
        <taxon>Campylobacterota</taxon>
        <taxon>Epsilonproteobacteria</taxon>
        <taxon>Campylobacterales</taxon>
        <taxon>Arcobacteraceae</taxon>
        <taxon>Arcobacter</taxon>
    </lineage>
</organism>
<dbReference type="InterPro" id="IPR015424">
    <property type="entry name" value="PyrdxlP-dep_Trfase"/>
</dbReference>
<evidence type="ECO:0000256" key="4">
    <source>
        <dbReference type="ARBA" id="ARBA00022898"/>
    </source>
</evidence>
<evidence type="ECO:0000313" key="7">
    <source>
        <dbReference type="Proteomes" id="UP000000939"/>
    </source>
</evidence>
<reference evidence="6 7" key="1">
    <citation type="journal article" date="2010" name="Stand. Genomic Sci.">
        <title>Complete genome sequence of Arcobacter nitrofigilis type strain (CI).</title>
        <authorList>
            <person name="Pati A."/>
            <person name="Gronow S."/>
            <person name="Lapidus A."/>
            <person name="Copeland A."/>
            <person name="Glavina Del Rio T."/>
            <person name="Nolan M."/>
            <person name="Lucas S."/>
            <person name="Tice H."/>
            <person name="Cheng J.F."/>
            <person name="Han C."/>
            <person name="Chertkov O."/>
            <person name="Bruce D."/>
            <person name="Tapia R."/>
            <person name="Goodwin L."/>
            <person name="Pitluck S."/>
            <person name="Liolios K."/>
            <person name="Ivanova N."/>
            <person name="Mavromatis K."/>
            <person name="Chen A."/>
            <person name="Palaniappan K."/>
            <person name="Land M."/>
            <person name="Hauser L."/>
            <person name="Chang Y.J."/>
            <person name="Jeffries C.D."/>
            <person name="Detter J.C."/>
            <person name="Rohde M."/>
            <person name="Goker M."/>
            <person name="Bristow J."/>
            <person name="Eisen J.A."/>
            <person name="Markowitz V."/>
            <person name="Hugenholtz P."/>
            <person name="Klenk H.P."/>
            <person name="Kyrpides N.C."/>
        </authorList>
    </citation>
    <scope>NUCLEOTIDE SEQUENCE [LARGE SCALE GENOMIC DNA]</scope>
    <source>
        <strain evidence="7">ATCC 33309 / DSM 7299 / CCUG 15893 / LMG 7604 / NCTC 12251 / CI</strain>
    </source>
</reference>
<keyword evidence="2" id="KW-0032">Aminotransferase</keyword>
<dbReference type="SUPFAM" id="SSF53383">
    <property type="entry name" value="PLP-dependent transferases"/>
    <property type="match status" value="1"/>
</dbReference>
<feature type="domain" description="Aminotransferase class I/classII large" evidence="5">
    <location>
        <begin position="31"/>
        <end position="361"/>
    </location>
</feature>
<dbReference type="Pfam" id="PF00155">
    <property type="entry name" value="Aminotran_1_2"/>
    <property type="match status" value="1"/>
</dbReference>
<dbReference type="STRING" id="572480.Arnit_2813"/>
<dbReference type="KEGG" id="ant:Arnit_2813"/>
<dbReference type="HOGENOM" id="CLU_017584_0_6_7"/>
<gene>
    <name evidence="6" type="ordered locus">Arnit_2813</name>
</gene>
<evidence type="ECO:0000256" key="1">
    <source>
        <dbReference type="ARBA" id="ARBA00001933"/>
    </source>
</evidence>
<evidence type="ECO:0000259" key="5">
    <source>
        <dbReference type="Pfam" id="PF00155"/>
    </source>
</evidence>
<proteinExistence type="predicted"/>
<keyword evidence="7" id="KW-1185">Reference proteome</keyword>
<protein>
    <submittedName>
        <fullName evidence="6">Putative transcriptional regulator, GntR family</fullName>
    </submittedName>
</protein>
<dbReference type="Gene3D" id="3.90.1150.10">
    <property type="entry name" value="Aspartate Aminotransferase, domain 1"/>
    <property type="match status" value="1"/>
</dbReference>
<comment type="cofactor">
    <cofactor evidence="1">
        <name>pyridoxal 5'-phosphate</name>
        <dbReference type="ChEBI" id="CHEBI:597326"/>
    </cofactor>
</comment>
<evidence type="ECO:0000313" key="6">
    <source>
        <dbReference type="EMBL" id="ADG94461.1"/>
    </source>
</evidence>
<accession>D5V741</accession>
<dbReference type="InterPro" id="IPR015421">
    <property type="entry name" value="PyrdxlP-dep_Trfase_major"/>
</dbReference>
<name>D5V741_ARCNC</name>
<dbReference type="RefSeq" id="WP_013136606.1">
    <property type="nucleotide sequence ID" value="NC_014166.1"/>
</dbReference>
<keyword evidence="3" id="KW-0808">Transferase</keyword>
<keyword evidence="4" id="KW-0663">Pyridoxal phosphate</keyword>
<dbReference type="OrthoDB" id="9808770at2"/>